<evidence type="ECO:0000313" key="1">
    <source>
        <dbReference type="EMBL" id="RDY10689.1"/>
    </source>
</evidence>
<organism evidence="1 2">
    <name type="scientific">Mucuna pruriens</name>
    <name type="common">Velvet bean</name>
    <name type="synonym">Dolichos pruriens</name>
    <dbReference type="NCBI Taxonomy" id="157652"/>
    <lineage>
        <taxon>Eukaryota</taxon>
        <taxon>Viridiplantae</taxon>
        <taxon>Streptophyta</taxon>
        <taxon>Embryophyta</taxon>
        <taxon>Tracheophyta</taxon>
        <taxon>Spermatophyta</taxon>
        <taxon>Magnoliopsida</taxon>
        <taxon>eudicotyledons</taxon>
        <taxon>Gunneridae</taxon>
        <taxon>Pentapetalae</taxon>
        <taxon>rosids</taxon>
        <taxon>fabids</taxon>
        <taxon>Fabales</taxon>
        <taxon>Fabaceae</taxon>
        <taxon>Papilionoideae</taxon>
        <taxon>50 kb inversion clade</taxon>
        <taxon>NPAAA clade</taxon>
        <taxon>indigoferoid/millettioid clade</taxon>
        <taxon>Phaseoleae</taxon>
        <taxon>Mucuna</taxon>
    </lineage>
</organism>
<accession>A0A371I6P8</accession>
<sequence>MQWFAGLPPRTIHTFNDLAAIFVSQFTANRTKRLGAFYKGLRVGKFSDSLALRRLSNMGEIRTKVEKHIEVEEDHAD</sequence>
<proteinExistence type="predicted"/>
<comment type="caution">
    <text evidence="1">The sequence shown here is derived from an EMBL/GenBank/DDBJ whole genome shotgun (WGS) entry which is preliminary data.</text>
</comment>
<dbReference type="Proteomes" id="UP000257109">
    <property type="component" value="Unassembled WGS sequence"/>
</dbReference>
<keyword evidence="2" id="KW-1185">Reference proteome</keyword>
<evidence type="ECO:0008006" key="3">
    <source>
        <dbReference type="Google" id="ProtNLM"/>
    </source>
</evidence>
<feature type="non-terminal residue" evidence="1">
    <location>
        <position position="1"/>
    </location>
</feature>
<dbReference type="AlphaFoldDB" id="A0A371I6P8"/>
<evidence type="ECO:0000313" key="2">
    <source>
        <dbReference type="Proteomes" id="UP000257109"/>
    </source>
</evidence>
<protein>
    <recommendedName>
        <fullName evidence="3">Retrotransposon gag domain-containing protein</fullName>
    </recommendedName>
</protein>
<name>A0A371I6P8_MUCPR</name>
<dbReference type="EMBL" id="QJKJ01000797">
    <property type="protein sequence ID" value="RDY10689.1"/>
    <property type="molecule type" value="Genomic_DNA"/>
</dbReference>
<reference evidence="1" key="1">
    <citation type="submission" date="2018-05" db="EMBL/GenBank/DDBJ databases">
        <title>Draft genome of Mucuna pruriens seed.</title>
        <authorList>
            <person name="Nnadi N.E."/>
            <person name="Vos R."/>
            <person name="Hasami M.H."/>
            <person name="Devisetty U.K."/>
            <person name="Aguiy J.C."/>
        </authorList>
    </citation>
    <scope>NUCLEOTIDE SEQUENCE [LARGE SCALE GENOMIC DNA]</scope>
    <source>
        <strain evidence="1">JCA_2017</strain>
    </source>
</reference>
<gene>
    <name evidence="1" type="ORF">CR513_04759</name>
</gene>